<dbReference type="InterPro" id="IPR000210">
    <property type="entry name" value="BTB/POZ_dom"/>
</dbReference>
<evidence type="ECO:0000313" key="3">
    <source>
        <dbReference type="WBParaSite" id="scaffold13210_cov177.g16767"/>
    </source>
</evidence>
<dbReference type="WBParaSite" id="scaffold13210_cov177.g16767">
    <property type="protein sequence ID" value="scaffold13210_cov177.g16767"/>
    <property type="gene ID" value="scaffold13210_cov177.g16767"/>
</dbReference>
<dbReference type="AlphaFoldDB" id="A0A915LJN9"/>
<protein>
    <submittedName>
        <fullName evidence="3">BTB domain-containing protein</fullName>
    </submittedName>
</protein>
<proteinExistence type="predicted"/>
<sequence>MLKFFYNGKINTFATNVEDIFAIAHKYQVEPLKYECEIYMANLIDDTKFLKYCDIINLYDAPTLEKGCRIYIRINKDRFLAGEEWKEVENKYPHLAIRFMKSVLFECKSN</sequence>
<organism evidence="2 3">
    <name type="scientific">Meloidogyne javanica</name>
    <name type="common">Root-knot nematode worm</name>
    <dbReference type="NCBI Taxonomy" id="6303"/>
    <lineage>
        <taxon>Eukaryota</taxon>
        <taxon>Metazoa</taxon>
        <taxon>Ecdysozoa</taxon>
        <taxon>Nematoda</taxon>
        <taxon>Chromadorea</taxon>
        <taxon>Rhabditida</taxon>
        <taxon>Tylenchina</taxon>
        <taxon>Tylenchomorpha</taxon>
        <taxon>Tylenchoidea</taxon>
        <taxon>Meloidogynidae</taxon>
        <taxon>Meloidogyninae</taxon>
        <taxon>Meloidogyne</taxon>
        <taxon>Meloidogyne incognita group</taxon>
    </lineage>
</organism>
<dbReference type="PANTHER" id="PTHR24413">
    <property type="entry name" value="SPECKLE-TYPE POZ PROTEIN"/>
    <property type="match status" value="1"/>
</dbReference>
<dbReference type="Proteomes" id="UP000887561">
    <property type="component" value="Unplaced"/>
</dbReference>
<evidence type="ECO:0000259" key="1">
    <source>
        <dbReference type="Pfam" id="PF00651"/>
    </source>
</evidence>
<feature type="domain" description="BTB" evidence="1">
    <location>
        <begin position="1"/>
        <end position="41"/>
    </location>
</feature>
<dbReference type="Gene3D" id="3.30.710.10">
    <property type="entry name" value="Potassium Channel Kv1.1, Chain A"/>
    <property type="match status" value="1"/>
</dbReference>
<keyword evidence="2" id="KW-1185">Reference proteome</keyword>
<dbReference type="SUPFAM" id="SSF54695">
    <property type="entry name" value="POZ domain"/>
    <property type="match status" value="1"/>
</dbReference>
<evidence type="ECO:0000313" key="2">
    <source>
        <dbReference type="Proteomes" id="UP000887561"/>
    </source>
</evidence>
<dbReference type="Pfam" id="PF00651">
    <property type="entry name" value="BTB"/>
    <property type="match status" value="1"/>
</dbReference>
<name>A0A915LJN9_MELJA</name>
<reference evidence="3" key="1">
    <citation type="submission" date="2022-11" db="UniProtKB">
        <authorList>
            <consortium name="WormBaseParasite"/>
        </authorList>
    </citation>
    <scope>IDENTIFICATION</scope>
</reference>
<accession>A0A915LJN9</accession>
<dbReference type="InterPro" id="IPR011333">
    <property type="entry name" value="SKP1/BTB/POZ_sf"/>
</dbReference>